<dbReference type="STRING" id="1265309.K529_008600"/>
<dbReference type="Proteomes" id="UP000013243">
    <property type="component" value="Chromosome"/>
</dbReference>
<keyword evidence="2" id="KW-0413">Isomerase</keyword>
<dbReference type="InterPro" id="IPR014710">
    <property type="entry name" value="RmlC-like_jellyroll"/>
</dbReference>
<evidence type="ECO:0000259" key="1">
    <source>
        <dbReference type="Pfam" id="PF01050"/>
    </source>
</evidence>
<dbReference type="PANTHER" id="PTHR46390:SF1">
    <property type="entry name" value="MANNOSE-1-PHOSPHATE GUANYLYLTRANSFERASE"/>
    <property type="match status" value="1"/>
</dbReference>
<proteinExistence type="predicted"/>
<dbReference type="InterPro" id="IPR051161">
    <property type="entry name" value="Mannose-6P_isomerase_type2"/>
</dbReference>
<gene>
    <name evidence="2" type="ORF">K529_008600</name>
</gene>
<dbReference type="GO" id="GO:0005976">
    <property type="term" value="P:polysaccharide metabolic process"/>
    <property type="evidence" value="ECO:0007669"/>
    <property type="project" value="InterPro"/>
</dbReference>
<dbReference type="PANTHER" id="PTHR46390">
    <property type="entry name" value="MANNOSE-1-PHOSPHATE GUANYLYLTRANSFERASE"/>
    <property type="match status" value="1"/>
</dbReference>
<dbReference type="GO" id="GO:0016853">
    <property type="term" value="F:isomerase activity"/>
    <property type="evidence" value="ECO:0007669"/>
    <property type="project" value="UniProtKB-KW"/>
</dbReference>
<dbReference type="SUPFAM" id="SSF51182">
    <property type="entry name" value="RmlC-like cupins"/>
    <property type="match status" value="1"/>
</dbReference>
<dbReference type="InterPro" id="IPR011051">
    <property type="entry name" value="RmlC_Cupin_sf"/>
</dbReference>
<sequence>MTLGVGKPYPEGVVLSFGEGRRNRWIGRTNMQTRLDLYTSEYKHQEVPMLHPIILAGSVHQSSERASGVCPMPLEAAPGAPSRFERLLSALSGDVFSAPVVVTTQDCAPLVDRQSAHREARLIVEPDTHKPAAALLSAVLSLRHMPGAIVVVAPASADLEDARKLDLALCNAIPAAQRGEIVMLGQRTTRAYAGYGIMEVVSQPHENVPVAVSRVLASGRQTTLSHLLQGNHQLWGMGIYVARVDVLLAAFKSHASRLFLPVKNALQRAEAVDGTKMLDAATYRRVKAITFEKAVAEKIDNVCAIQLDPAWSEVQQWEQDAAADRAISAWDQDLAEDLSGAARAASSDLHPHAADMMAVYASLAQATEDDALTARSTDHKWGRHETLAMGPGFTLQRMAIAPGAALEISAGAGGAEHWVVAQGSVLVTLGDHVRLVWEGQSARIPCGRSRRIENPGSGTLVLIQLQVTPLTGTKDHSPLHSLPPAGVA</sequence>
<name>A0A1B1A2N9_9RHOB</name>
<dbReference type="Gene3D" id="3.90.550.10">
    <property type="entry name" value="Spore Coat Polysaccharide Biosynthesis Protein SpsA, Chain A"/>
    <property type="match status" value="1"/>
</dbReference>
<organism evidence="2 3">
    <name type="scientific">Tritonibacter mobilis F1926</name>
    <dbReference type="NCBI Taxonomy" id="1265309"/>
    <lineage>
        <taxon>Bacteria</taxon>
        <taxon>Pseudomonadati</taxon>
        <taxon>Pseudomonadota</taxon>
        <taxon>Alphaproteobacteria</taxon>
        <taxon>Rhodobacterales</taxon>
        <taxon>Paracoccaceae</taxon>
        <taxon>Tritonibacter</taxon>
    </lineage>
</organism>
<dbReference type="GO" id="GO:0004475">
    <property type="term" value="F:mannose-1-phosphate guanylyltransferase (GTP) activity"/>
    <property type="evidence" value="ECO:0007669"/>
    <property type="project" value="TreeGrafter"/>
</dbReference>
<protein>
    <submittedName>
        <fullName evidence="2">Mannose-6-phosphate isomerase</fullName>
    </submittedName>
</protein>
<dbReference type="KEGG" id="rmb:K529_008600"/>
<dbReference type="GO" id="GO:0009298">
    <property type="term" value="P:GDP-mannose biosynthetic process"/>
    <property type="evidence" value="ECO:0007669"/>
    <property type="project" value="TreeGrafter"/>
</dbReference>
<dbReference type="EMBL" id="CP015230">
    <property type="protein sequence ID" value="ANP40821.1"/>
    <property type="molecule type" value="Genomic_DNA"/>
</dbReference>
<feature type="domain" description="Mannose-6-phosphate isomerase type II C-terminal" evidence="1">
    <location>
        <begin position="377"/>
        <end position="472"/>
    </location>
</feature>
<accession>A0A1B1A2N9</accession>
<dbReference type="Gene3D" id="2.60.120.10">
    <property type="entry name" value="Jelly Rolls"/>
    <property type="match status" value="1"/>
</dbReference>
<dbReference type="OrthoDB" id="7665693at2"/>
<dbReference type="InterPro" id="IPR029044">
    <property type="entry name" value="Nucleotide-diphossugar_trans"/>
</dbReference>
<dbReference type="AlphaFoldDB" id="A0A1B1A2N9"/>
<evidence type="ECO:0000313" key="2">
    <source>
        <dbReference type="EMBL" id="ANP40821.1"/>
    </source>
</evidence>
<reference evidence="2 3" key="1">
    <citation type="journal article" date="2016" name="ISME J.">
        <title>Global occurrence and heterogeneity of the Roseobacter-clade species Ruegeria mobilis.</title>
        <authorList>
            <person name="Sonnenschein E."/>
            <person name="Gram L."/>
        </authorList>
    </citation>
    <scope>NUCLEOTIDE SEQUENCE [LARGE SCALE GENOMIC DNA]</scope>
    <source>
        <strain evidence="2 3">F1926</strain>
    </source>
</reference>
<dbReference type="InterPro" id="IPR001538">
    <property type="entry name" value="Man6P_isomerase-2_C"/>
</dbReference>
<evidence type="ECO:0000313" key="3">
    <source>
        <dbReference type="Proteomes" id="UP000013243"/>
    </source>
</evidence>
<dbReference type="Pfam" id="PF01050">
    <property type="entry name" value="MannoseP_isomer"/>
    <property type="match status" value="1"/>
</dbReference>
<dbReference type="SUPFAM" id="SSF53448">
    <property type="entry name" value="Nucleotide-diphospho-sugar transferases"/>
    <property type="match status" value="1"/>
</dbReference>